<name>A0A915B456_PARUN</name>
<organism evidence="1 2">
    <name type="scientific">Parascaris univalens</name>
    <name type="common">Nematode worm</name>
    <dbReference type="NCBI Taxonomy" id="6257"/>
    <lineage>
        <taxon>Eukaryota</taxon>
        <taxon>Metazoa</taxon>
        <taxon>Ecdysozoa</taxon>
        <taxon>Nematoda</taxon>
        <taxon>Chromadorea</taxon>
        <taxon>Rhabditida</taxon>
        <taxon>Spirurina</taxon>
        <taxon>Ascaridomorpha</taxon>
        <taxon>Ascaridoidea</taxon>
        <taxon>Ascarididae</taxon>
        <taxon>Parascaris</taxon>
    </lineage>
</organism>
<evidence type="ECO:0000313" key="2">
    <source>
        <dbReference type="WBParaSite" id="PgR023_g038_t01"/>
    </source>
</evidence>
<dbReference type="WBParaSite" id="PgR023_g038_t01">
    <property type="protein sequence ID" value="PgR023_g038_t01"/>
    <property type="gene ID" value="PgR023_g038"/>
</dbReference>
<keyword evidence="1" id="KW-1185">Reference proteome</keyword>
<accession>A0A915B456</accession>
<dbReference type="InterPro" id="IPR036047">
    <property type="entry name" value="F-box-like_dom_sf"/>
</dbReference>
<dbReference type="Proteomes" id="UP000887569">
    <property type="component" value="Unplaced"/>
</dbReference>
<protein>
    <submittedName>
        <fullName evidence="2">F-box domain-containing protein</fullName>
    </submittedName>
</protein>
<dbReference type="SUPFAM" id="SSF81383">
    <property type="entry name" value="F-box domain"/>
    <property type="match status" value="1"/>
</dbReference>
<proteinExistence type="predicted"/>
<reference evidence="2" key="1">
    <citation type="submission" date="2022-11" db="UniProtKB">
        <authorList>
            <consortium name="WormBaseParasite"/>
        </authorList>
    </citation>
    <scope>IDENTIFICATION</scope>
</reference>
<dbReference type="AlphaFoldDB" id="A0A915B456"/>
<evidence type="ECO:0000313" key="1">
    <source>
        <dbReference type="Proteomes" id="UP000887569"/>
    </source>
</evidence>
<sequence>MISLYTNSSNPSSHLSPPNNWVEASMPHRVALKFKTVAAMPVRLICCLRSMRRIKSSIAHLQAMHSQGMHKTQRKQQTLPDSLLFHVLDFALPLDLCSWRRVSKSFKGYVDRRISNVTEIEVRKMGIEEGRASTSTLLIPASNRETVGYVRCEWQNFRKARVTIRLLCAANGASGDRIELIVDQSWSSADVTALCQSMAAFRKSVVRATIDAPIAEMLVVSLSVIDLSRWYAYLCMLKAFEGVDLHLSAAKRVCNDDIYWPNLVSLTVRTSQKDSEHLARVLDYGVSSNLVIDRRRIEQLHVQLTDVYEWNDNLLKNLYCFRCWAGSAAFGDRFRQKFPELPHV</sequence>